<keyword evidence="7" id="KW-0804">Transcription</keyword>
<dbReference type="Gene3D" id="1.20.1160.11">
    <property type="entry name" value="Paired amphipathic helix"/>
    <property type="match status" value="3"/>
</dbReference>
<feature type="compositionally biased region" description="Basic and acidic residues" evidence="16">
    <location>
        <begin position="1000"/>
        <end position="1010"/>
    </location>
</feature>
<evidence type="ECO:0000256" key="13">
    <source>
        <dbReference type="ARBA" id="ARBA00081273"/>
    </source>
</evidence>
<evidence type="ECO:0000256" key="15">
    <source>
        <dbReference type="SAM" id="Coils"/>
    </source>
</evidence>
<gene>
    <name evidence="18" type="ORF">JYZ213_LOCUS24582</name>
</gene>
<keyword evidence="5" id="KW-0832">Ubl conjugation</keyword>
<dbReference type="GO" id="GO:0070822">
    <property type="term" value="C:Sin3-type complex"/>
    <property type="evidence" value="ECO:0007669"/>
    <property type="project" value="TreeGrafter"/>
</dbReference>
<sequence length="1409" mass="160284">MNPTSANSGSLGLNTIVSTLVQNSSTRPPSTTIVSNIQNASSPVNLFTNLPGGLFAPNNNNNNSINSSTANQGQLTSSRLKVEDALNYLDKVKNQFALQPQVYNQFLDIMKEFKSQSIDTQEVINRVSTLFHGHPDLIVGFNTFLPPGYKIEVSEEHHGYIQVTHPSSRTESIAIGGPSNTTYNLSITTPTTTYRQTANLLSQDNDETDLIQQQQQLQLANNATSQAVNALISAATAPQVPFFGTTGGLNLSTKNNKQPTTNVSSSTQATAVEKTSSGQPVEFNHAINYVNKIKNRFHQSPNIYKTFLEILHTYQKQQKDAKEIPSGNLALNTVASLSTGIGNQSTLLSETEVYAKVAQLFTNHEDLLAEFSQFLPDATQQPTERTNSISDILSSSGSSTPPMFSSQTSSISNTTTTSTTPIVTNPTPRLIINNPVSSSITTTSTSSSFLTINNNSNTSPLSSLAMLSTAPSFTVLTSVKDEVTRPPSPKRTTATATTTPTTSTSTSTNNLSNKRAASASKSPAATIPTTSSTSMATTPTMATKKKRLTMTNNIQPISPTIRHTSTVEVTMGQNRKTTSVDDMMFFEKVQKTLRSSLVFDNFLRCILLYTKRIISRNELFELIQSYLSHVPDLLKTFQELINQREPGDIIIPKSIYDQHDTDSMISIDYGSCSQYGTSYRSVPRSYIPPSCSGRTQLYYGSCSQYGTSYRSVPRSYIPPSCSGRTQLCKEVLNDHCVLFPTFTDESSSVASKKSVFEEHMYKIEDERFELDIVMEVNLSAIRALESVQLHMNSLTTDQLHHFQLDDQLGGQSTVIQKQAVQRIYGERANEIIDGLKRNPRIAVPIVLRRLKAKDEEWREAKKNFERFWKEQSEKYYLKSLDYMGINCKNSDIRIIRNRYLLNEIENLKEERDQHIPLNINQPHLAFRYDDLSILDDAASLIVFLVKRQMAFGKEDKQNIKKMIYQFLPDFLFTPRGELSDDEEDDEEDESKRDKKSRPARHTDTNRRRNTESSTTKPRQIAQEYQKPDDMFHLFFVNDNYYFFFRLHQLLCDRLLKMFQQSLRLIELENRELNENNSQRNKQPSVATLLRLSNRPNIPVDDYYPIFLDMVRNLLDGNMDSSSYEDSLREMFGIHAYIAFTMDKIIQNCVRQLHAIVTDESSDAIMRLYSRTNGTVGLVDNLYSTAQQNSEAAYQREMEPYADGNRLFRICSFKNDRRIATTLIVIDSSDDEDDERISQNWTRYVESYIRDNEGDHDEAITARIRSKLRKNPRFLLRNIKKPTDMTDRSLTEVTTTNNDYCRLDTKTLKRKPCHRAGFYFYKRNSLRSTKQNHKRLSTQQFNHFSKYYQDWSSKHTSDNDTDPFNDLWLKTHRSMNNNTEQEHLDIQSNLTNDLTQPPYRHYRHYQIVNT</sequence>
<evidence type="ECO:0000256" key="8">
    <source>
        <dbReference type="ARBA" id="ARBA00023242"/>
    </source>
</evidence>
<keyword evidence="3" id="KW-0597">Phosphoprotein</keyword>
<dbReference type="EMBL" id="CAJNOG010000304">
    <property type="protein sequence ID" value="CAF1159816.1"/>
    <property type="molecule type" value="Genomic_DNA"/>
</dbReference>
<dbReference type="FunFam" id="1.20.1160.11:FF:000001">
    <property type="entry name" value="Paired amphipathic helix protein Sin3"/>
    <property type="match status" value="1"/>
</dbReference>
<comment type="subcellular location">
    <subcellularLocation>
        <location evidence="1 14">Nucleus</location>
    </subcellularLocation>
</comment>
<evidence type="ECO:0000256" key="16">
    <source>
        <dbReference type="SAM" id="MobiDB-lite"/>
    </source>
</evidence>
<feature type="region of interest" description="Disordered" evidence="16">
    <location>
        <begin position="253"/>
        <end position="277"/>
    </location>
</feature>
<dbReference type="InterPro" id="IPR039774">
    <property type="entry name" value="Sin3-like"/>
</dbReference>
<evidence type="ECO:0000256" key="14">
    <source>
        <dbReference type="PROSITE-ProRule" id="PRU00810"/>
    </source>
</evidence>
<evidence type="ECO:0000259" key="17">
    <source>
        <dbReference type="SMART" id="SM00761"/>
    </source>
</evidence>
<accession>A0A814TCD4</accession>
<evidence type="ECO:0000256" key="7">
    <source>
        <dbReference type="ARBA" id="ARBA00023163"/>
    </source>
</evidence>
<evidence type="ECO:0000313" key="19">
    <source>
        <dbReference type="Proteomes" id="UP000663845"/>
    </source>
</evidence>
<keyword evidence="6" id="KW-0805">Transcription regulation</keyword>
<dbReference type="PANTHER" id="PTHR12346">
    <property type="entry name" value="SIN3B-RELATED"/>
    <property type="match status" value="1"/>
</dbReference>
<dbReference type="FunFam" id="1.20.1160.11:FF:000005">
    <property type="entry name" value="SIN3 transcription regulator family member B"/>
    <property type="match status" value="1"/>
</dbReference>
<protein>
    <recommendedName>
        <fullName evidence="11">Paired amphipathic helix protein Sin3b</fullName>
    </recommendedName>
    <alternativeName>
        <fullName evidence="12">Histone deacetylase complex subunit Sin3b</fullName>
    </alternativeName>
    <alternativeName>
        <fullName evidence="13">Transcriptional corepressor Sin3b</fullName>
    </alternativeName>
</protein>
<evidence type="ECO:0000256" key="3">
    <source>
        <dbReference type="ARBA" id="ARBA00022553"/>
    </source>
</evidence>
<evidence type="ECO:0000256" key="11">
    <source>
        <dbReference type="ARBA" id="ARBA00068511"/>
    </source>
</evidence>
<dbReference type="GO" id="GO:0003714">
    <property type="term" value="F:transcription corepressor activity"/>
    <property type="evidence" value="ECO:0007669"/>
    <property type="project" value="InterPro"/>
</dbReference>
<dbReference type="InterPro" id="IPR013194">
    <property type="entry name" value="HDAC_interact_dom"/>
</dbReference>
<dbReference type="InterPro" id="IPR031693">
    <property type="entry name" value="Sin3_C"/>
</dbReference>
<dbReference type="InterPro" id="IPR003822">
    <property type="entry name" value="PAH"/>
</dbReference>
<evidence type="ECO:0000256" key="4">
    <source>
        <dbReference type="ARBA" id="ARBA00022737"/>
    </source>
</evidence>
<dbReference type="InterPro" id="IPR036600">
    <property type="entry name" value="PAH_sf"/>
</dbReference>
<dbReference type="Pfam" id="PF02671">
    <property type="entry name" value="PAH"/>
    <property type="match status" value="3"/>
</dbReference>
<feature type="domain" description="Histone deacetylase interacting" evidence="17">
    <location>
        <begin position="701"/>
        <end position="801"/>
    </location>
</feature>
<evidence type="ECO:0000313" key="18">
    <source>
        <dbReference type="EMBL" id="CAF1159816.1"/>
    </source>
</evidence>
<organism evidence="18 19">
    <name type="scientific">Adineta steineri</name>
    <dbReference type="NCBI Taxonomy" id="433720"/>
    <lineage>
        <taxon>Eukaryota</taxon>
        <taxon>Metazoa</taxon>
        <taxon>Spiralia</taxon>
        <taxon>Gnathifera</taxon>
        <taxon>Rotifera</taxon>
        <taxon>Eurotatoria</taxon>
        <taxon>Bdelloidea</taxon>
        <taxon>Adinetida</taxon>
        <taxon>Adinetidae</taxon>
        <taxon>Adineta</taxon>
    </lineage>
</organism>
<keyword evidence="2" id="KW-0678">Repressor</keyword>
<reference evidence="18" key="1">
    <citation type="submission" date="2021-02" db="EMBL/GenBank/DDBJ databases">
        <authorList>
            <person name="Nowell W R."/>
        </authorList>
    </citation>
    <scope>NUCLEOTIDE SEQUENCE</scope>
</reference>
<name>A0A814TCD4_9BILA</name>
<feature type="region of interest" description="Disordered" evidence="16">
    <location>
        <begin position="393"/>
        <end position="430"/>
    </location>
</feature>
<dbReference type="Proteomes" id="UP000663845">
    <property type="component" value="Unassembled WGS sequence"/>
</dbReference>
<evidence type="ECO:0000256" key="12">
    <source>
        <dbReference type="ARBA" id="ARBA00075095"/>
    </source>
</evidence>
<dbReference type="Pfam" id="PF16879">
    <property type="entry name" value="Sin3a_C"/>
    <property type="match status" value="1"/>
</dbReference>
<dbReference type="SUPFAM" id="SSF47762">
    <property type="entry name" value="PAH2 domain"/>
    <property type="match status" value="3"/>
</dbReference>
<feature type="compositionally biased region" description="Low complexity" evidence="16">
    <location>
        <begin position="516"/>
        <end position="539"/>
    </location>
</feature>
<evidence type="ECO:0000256" key="5">
    <source>
        <dbReference type="ARBA" id="ARBA00022843"/>
    </source>
</evidence>
<feature type="region of interest" description="Disordered" evidence="16">
    <location>
        <begin position="480"/>
        <end position="539"/>
    </location>
</feature>
<dbReference type="Pfam" id="PF08295">
    <property type="entry name" value="Sin3_corepress"/>
    <property type="match status" value="1"/>
</dbReference>
<feature type="compositionally biased region" description="Low complexity" evidence="16">
    <location>
        <begin position="490"/>
        <end position="508"/>
    </location>
</feature>
<feature type="compositionally biased region" description="Acidic residues" evidence="16">
    <location>
        <begin position="979"/>
        <end position="988"/>
    </location>
</feature>
<keyword evidence="15" id="KW-0175">Coiled coil</keyword>
<keyword evidence="8 14" id="KW-0539">Nucleus</keyword>
<dbReference type="PROSITE" id="PS51477">
    <property type="entry name" value="PAH"/>
    <property type="match status" value="2"/>
</dbReference>
<evidence type="ECO:0000256" key="6">
    <source>
        <dbReference type="ARBA" id="ARBA00023015"/>
    </source>
</evidence>
<comment type="subunit">
    <text evidence="10">Component of the SIN3B complex, which includes SIN3B, HDAC2 or HDAC1, PHF12 and MORF4L1. Interacts with FOXK1/MNF, MXI, MAD, NCOR1 and SAP30. Interaction with SUDS3 enhances the interaction with HDAC1 to form a complex. Interacts with CRY1, HCFC1, MAD3, MAD4, MAEL, REST, RNF220 and SETDB1. Interacts with C6orf89. Interacts with MYT1L.</text>
</comment>
<dbReference type="GO" id="GO:0000122">
    <property type="term" value="P:negative regulation of transcription by RNA polymerase II"/>
    <property type="evidence" value="ECO:0007669"/>
    <property type="project" value="TreeGrafter"/>
</dbReference>
<evidence type="ECO:0000256" key="9">
    <source>
        <dbReference type="ARBA" id="ARBA00054574"/>
    </source>
</evidence>
<feature type="region of interest" description="Disordered" evidence="16">
    <location>
        <begin position="977"/>
        <end position="1021"/>
    </location>
</feature>
<feature type="coiled-coil region" evidence="15">
    <location>
        <begin position="1055"/>
        <end position="1082"/>
    </location>
</feature>
<keyword evidence="4" id="KW-0677">Repeat</keyword>
<evidence type="ECO:0000256" key="1">
    <source>
        <dbReference type="ARBA" id="ARBA00004123"/>
    </source>
</evidence>
<proteinExistence type="predicted"/>
<evidence type="ECO:0000256" key="2">
    <source>
        <dbReference type="ARBA" id="ARBA00022491"/>
    </source>
</evidence>
<comment type="function">
    <text evidence="9">Acts as a transcriptional repressor. Interacts with MXI1 to repress MYC responsive genes and antagonize MYC oncogenic activities. Interacts with MAD-MAX heterodimers by binding to MAD. The heterodimer then represses transcription by tethering SIN3B to DNA. Also forms a complex with FOXK1 which represses transcription. With FOXK1, regulates cell cycle progression probably by repressing cell cycle inhibitor genes expression. As part of the SIN3B complex represses transcription and counteracts the histone acetyltransferase activity of EP300 through the recognition H3K27ac marks by PHF12 and the activity of the histone deacetylase HDAC2. SIN3B complex is recruited downstream of the constitutively active genes transcriptional start sites through interaction with histones and mitigates histone acetylation and RNA polymerase II progression within transcribed regions contributing to the regulation of transcription.</text>
</comment>
<dbReference type="FunFam" id="1.20.1160.11:FF:000002">
    <property type="entry name" value="Paired amphipathic helix protein SIN3"/>
    <property type="match status" value="1"/>
</dbReference>
<evidence type="ECO:0000256" key="10">
    <source>
        <dbReference type="ARBA" id="ARBA00061899"/>
    </source>
</evidence>
<comment type="caution">
    <text evidence="18">The sequence shown here is derived from an EMBL/GenBank/DDBJ whole genome shotgun (WGS) entry which is preliminary data.</text>
</comment>
<dbReference type="PANTHER" id="PTHR12346:SF0">
    <property type="entry name" value="SIN3A, ISOFORM G"/>
    <property type="match status" value="1"/>
</dbReference>
<dbReference type="SMART" id="SM00761">
    <property type="entry name" value="HDAC_interact"/>
    <property type="match status" value="1"/>
</dbReference>